<dbReference type="OrthoDB" id="9982951at2759"/>
<evidence type="ECO:0000313" key="7">
    <source>
        <dbReference type="EMBL" id="RUP47103.1"/>
    </source>
</evidence>
<comment type="caution">
    <text evidence="7">The sequence shown here is derived from an EMBL/GenBank/DDBJ whole genome shotgun (WGS) entry which is preliminary data.</text>
</comment>
<dbReference type="EMBL" id="RBNI01004963">
    <property type="protein sequence ID" value="RUP47103.1"/>
    <property type="molecule type" value="Genomic_DNA"/>
</dbReference>
<evidence type="ECO:0000256" key="1">
    <source>
        <dbReference type="ARBA" id="ARBA00004123"/>
    </source>
</evidence>
<evidence type="ECO:0000256" key="2">
    <source>
        <dbReference type="ARBA" id="ARBA00010222"/>
    </source>
</evidence>
<feature type="compositionally biased region" description="Basic and acidic residues" evidence="6">
    <location>
        <begin position="383"/>
        <end position="398"/>
    </location>
</feature>
<proteinExistence type="inferred from homology"/>
<organism evidence="7 8">
    <name type="scientific">Jimgerdemannia flammicorona</name>
    <dbReference type="NCBI Taxonomy" id="994334"/>
    <lineage>
        <taxon>Eukaryota</taxon>
        <taxon>Fungi</taxon>
        <taxon>Fungi incertae sedis</taxon>
        <taxon>Mucoromycota</taxon>
        <taxon>Mucoromycotina</taxon>
        <taxon>Endogonomycetes</taxon>
        <taxon>Endogonales</taxon>
        <taxon>Endogonaceae</taxon>
        <taxon>Jimgerdemannia</taxon>
    </lineage>
</organism>
<evidence type="ECO:0000256" key="5">
    <source>
        <dbReference type="ARBA" id="ARBA00023242"/>
    </source>
</evidence>
<evidence type="ECO:0000256" key="3">
    <source>
        <dbReference type="ARBA" id="ARBA00023015"/>
    </source>
</evidence>
<comment type="subcellular location">
    <subcellularLocation>
        <location evidence="1">Nucleus</location>
    </subcellularLocation>
</comment>
<dbReference type="GO" id="GO:0016592">
    <property type="term" value="C:mediator complex"/>
    <property type="evidence" value="ECO:0007669"/>
    <property type="project" value="TreeGrafter"/>
</dbReference>
<name>A0A433D8E8_9FUNG</name>
<evidence type="ECO:0000256" key="6">
    <source>
        <dbReference type="SAM" id="MobiDB-lite"/>
    </source>
</evidence>
<dbReference type="GO" id="GO:0010628">
    <property type="term" value="P:positive regulation of gene expression"/>
    <property type="evidence" value="ECO:0007669"/>
    <property type="project" value="TreeGrafter"/>
</dbReference>
<evidence type="ECO:0000256" key="4">
    <source>
        <dbReference type="ARBA" id="ARBA00023163"/>
    </source>
</evidence>
<dbReference type="PANTHER" id="PTHR12691">
    <property type="entry name" value="MEDIATOR OF RNA POLYMERASE II TRANSCRIPTION SUBUNIT 23"/>
    <property type="match status" value="1"/>
</dbReference>
<dbReference type="Proteomes" id="UP000268093">
    <property type="component" value="Unassembled WGS sequence"/>
</dbReference>
<dbReference type="Pfam" id="PF11573">
    <property type="entry name" value="Med23"/>
    <property type="match status" value="1"/>
</dbReference>
<keyword evidence="4" id="KW-0804">Transcription</keyword>
<dbReference type="GO" id="GO:0005667">
    <property type="term" value="C:transcription regulator complex"/>
    <property type="evidence" value="ECO:0007669"/>
    <property type="project" value="TreeGrafter"/>
</dbReference>
<dbReference type="GO" id="GO:0006357">
    <property type="term" value="P:regulation of transcription by RNA polymerase II"/>
    <property type="evidence" value="ECO:0007669"/>
    <property type="project" value="TreeGrafter"/>
</dbReference>
<evidence type="ECO:0000313" key="8">
    <source>
        <dbReference type="Proteomes" id="UP000268093"/>
    </source>
</evidence>
<feature type="region of interest" description="Disordered" evidence="6">
    <location>
        <begin position="383"/>
        <end position="407"/>
    </location>
</feature>
<dbReference type="InterPro" id="IPR021629">
    <property type="entry name" value="Mediator_Med23"/>
</dbReference>
<comment type="similarity">
    <text evidence="2">Belongs to the Mediator complex subunit 23 family.</text>
</comment>
<accession>A0A433D8E8</accession>
<keyword evidence="3" id="KW-0805">Transcription regulation</keyword>
<gene>
    <name evidence="7" type="ORF">BC936DRAFT_146130</name>
</gene>
<keyword evidence="8" id="KW-1185">Reference proteome</keyword>
<reference evidence="7 8" key="1">
    <citation type="journal article" date="2018" name="New Phytol.">
        <title>Phylogenomics of Endogonaceae and evolution of mycorrhizas within Mucoromycota.</title>
        <authorList>
            <person name="Chang Y."/>
            <person name="Desiro A."/>
            <person name="Na H."/>
            <person name="Sandor L."/>
            <person name="Lipzen A."/>
            <person name="Clum A."/>
            <person name="Barry K."/>
            <person name="Grigoriev I.V."/>
            <person name="Martin F.M."/>
            <person name="Stajich J.E."/>
            <person name="Smith M.E."/>
            <person name="Bonito G."/>
            <person name="Spatafora J.W."/>
        </authorList>
    </citation>
    <scope>NUCLEOTIDE SEQUENCE [LARGE SCALE GENOMIC DNA]</scope>
    <source>
        <strain evidence="7 8">GMNB39</strain>
    </source>
</reference>
<sequence length="1470" mass="169270">METLYNALSVALQDVQKNDLELSYSRQPLYFGLFDNRPAKRVRNLGQIASNDYIADLAVEFAKASHAASGNAEEPMKLIVQKIKESIDSESKIRFLLNFIQTLLIDASSDPISTPNIVGTPASTSGSAFYHNHPPSFPVSLIFKHLREALDINCHQTWSMIITFLLSLIDKDPVRTLEAISSADGVDIIKHVMLQINTLPPSLSRSQTESLNKGMDLINALLVGPQGDGAGCVSHYDIIVALPKIYGNFSGGTFEKSIHWTMERFVNELSKRRRHLVFLMMPPDASWPLISQISRRHEYNDLTTRLSYHMFEGDLINFIKEGNSTCLESHFRDMLFQRASMDEYRQLSKSPSSGPIDTSQIRCAMVAKIRAVVRCIQERSKFDEPRQATHDAPAEMKQSDLSTPSAANEETDMLIPENIDLWEMMIETADQLYSFVAADFFTYESILQDFYQMVSPESASSSLTDTKRRLRKDNSLIWLLLQLFPGDERLFDMLVKLYNEKQIISIDAFSLRDLALPCAINHQKPNIRDLTTIRQRHPQITHVLPYATICNHLQQYFSNQYYSNATNHGVFRNLQMQEIIKISMESQLRQNLVPNTLYVYLVPNMVDLGKLAFPKATYLKGGALGHKLLDFLNVSAKHRLLQLIYKMMLDSDSGPQFQSDTSSQCTVLLRTQSRTNLTLCIPSADLMVKEILDKLRRCDKSIKTRAAGGPAVPDHTLRWLHTVLQLLNYRFLRFLKYPLCFAKWNPKKCRKHRQIYFVLESFAVNVMRMQIDIKVLRTLDDRNRDKPIWFAESEMLARVMVLSIGKLIKTRGQADLPTEMIHRVLHELYPYRLEWSEETLHFLPEVVRSFYIEQPSTGNTKPALSQQKIKPMSSNNPLASYLLGQGTIADERNTKEYYSHLENQPNFLCIVWTIALMKSVDAISMSSVRKILLMFPASRMASYTLDLVDFILEKEYSDPVQSFTILDRFIWKYQILDFNHVIFALVRGHIHPSRVEKTFNFLEYLLVGSLEFSNRFAKWIRLDFSYRYWTEDDHHDKLMQYLKEFPEFFEYEAYAMNGYDGYDRMEKTLDPPCSTQMPVYYTNAVIRFFPIFDTLLGRLIEYQQVELLIKILEKYECLYYYHHYQLSFVRGLLHNYFTSPVLKEPRVMKHILKLLDFTQHELAPEIKDYATNENASDTVFDSAYFERVVNKLAQIISYFYHCPDLSPQKSAPKSNPSLPERHFREIANPAVQAMYNASVEIMAAPVPPSQIVRYILDLALVRGDHSIGISAMTMHAIGLLIASLPVDDFVMPIWVELIHVIRTDPYLLENSEPCTLIQCELLQSMNGAAPWLQDLANSRVLRGASTTEAHLAKTKTFTYTFNDYTFNVHNYCTNTPNSFLTLFHSVLHYSSLDSFGVFLQYFRSLRESGILTTDVQLSFMCALIGPVLHRIEKVPHVNAEVRYCKCTYVSVEAFEQLLKSMHGALSFLWS</sequence>
<protein>
    <submittedName>
        <fullName evidence="7">Mediator complex subunit 23-domain-containing protein</fullName>
    </submittedName>
</protein>
<dbReference type="PANTHER" id="PTHR12691:SF10">
    <property type="entry name" value="MEDIATOR OF RNA POLYMERASE II TRANSCRIPTION SUBUNIT 23"/>
    <property type="match status" value="1"/>
</dbReference>
<keyword evidence="5" id="KW-0539">Nucleus</keyword>